<evidence type="ECO:0000313" key="4">
    <source>
        <dbReference type="Proteomes" id="UP001595848"/>
    </source>
</evidence>
<name>A0ABV8P5W5_9BURK</name>
<gene>
    <name evidence="3" type="ORF">ACFOY1_20930</name>
</gene>
<dbReference type="CDD" id="cd13578">
    <property type="entry name" value="PBP2_Bug27"/>
    <property type="match status" value="1"/>
</dbReference>
<feature type="signal peptide" evidence="2">
    <location>
        <begin position="1"/>
        <end position="27"/>
    </location>
</feature>
<keyword evidence="2" id="KW-0732">Signal</keyword>
<dbReference type="InterPro" id="IPR006311">
    <property type="entry name" value="TAT_signal"/>
</dbReference>
<dbReference type="Proteomes" id="UP001595848">
    <property type="component" value="Unassembled WGS sequence"/>
</dbReference>
<dbReference type="Pfam" id="PF03401">
    <property type="entry name" value="TctC"/>
    <property type="match status" value="1"/>
</dbReference>
<dbReference type="PANTHER" id="PTHR42928:SF5">
    <property type="entry name" value="BLR1237 PROTEIN"/>
    <property type="match status" value="1"/>
</dbReference>
<dbReference type="InterPro" id="IPR005064">
    <property type="entry name" value="BUG"/>
</dbReference>
<evidence type="ECO:0000313" key="3">
    <source>
        <dbReference type="EMBL" id="MFC4203424.1"/>
    </source>
</evidence>
<comment type="similarity">
    <text evidence="1">Belongs to the UPF0065 (bug) family.</text>
</comment>
<evidence type="ECO:0000256" key="1">
    <source>
        <dbReference type="ARBA" id="ARBA00006987"/>
    </source>
</evidence>
<dbReference type="PANTHER" id="PTHR42928">
    <property type="entry name" value="TRICARBOXYLATE-BINDING PROTEIN"/>
    <property type="match status" value="1"/>
</dbReference>
<proteinExistence type="inferred from homology"/>
<organism evidence="3 4">
    <name type="scientific">Candidimonas humi</name>
    <dbReference type="NCBI Taxonomy" id="683355"/>
    <lineage>
        <taxon>Bacteria</taxon>
        <taxon>Pseudomonadati</taxon>
        <taxon>Pseudomonadota</taxon>
        <taxon>Betaproteobacteria</taxon>
        <taxon>Burkholderiales</taxon>
        <taxon>Alcaligenaceae</taxon>
        <taxon>Candidimonas</taxon>
    </lineage>
</organism>
<protein>
    <submittedName>
        <fullName evidence="3">Bug family tripartite tricarboxylate transporter substrate binding protein</fullName>
    </submittedName>
</protein>
<sequence>MSQSIRRRLLGAALAIACAGGIGQARAAYPDHPIRLIVPSSPGSTLDLVARTYAPTLSAGLGQPIVIENKAGASGITGTREVATASPDGYTLGMVSSNHAVNPSLHKHLPYDSIKGITPISIIGSTPLVLVVPGKSPYKTVDDLIAAVRAHPGKINYGSAGTGTALHLAALLFASKADLDMVHIPYKGGNPLITDLISGQIDFAFLGTPSVIAQVKAGTLRALAVTTLHRSELLPGVPTLNESGLKGYDYDPWIALIGPPGLAPALTHKLQQHLHQALSRKDVQKQFDVQGFVATGGTPGQALATFKRDIESSAALLKAAHVKTLD</sequence>
<dbReference type="PIRSF" id="PIRSF017082">
    <property type="entry name" value="YflP"/>
    <property type="match status" value="1"/>
</dbReference>
<keyword evidence="4" id="KW-1185">Reference proteome</keyword>
<dbReference type="RefSeq" id="WP_217966630.1">
    <property type="nucleotide sequence ID" value="NZ_JAHTBN010000017.1"/>
</dbReference>
<reference evidence="4" key="1">
    <citation type="journal article" date="2019" name="Int. J. Syst. Evol. Microbiol.">
        <title>The Global Catalogue of Microorganisms (GCM) 10K type strain sequencing project: providing services to taxonomists for standard genome sequencing and annotation.</title>
        <authorList>
            <consortium name="The Broad Institute Genomics Platform"/>
            <consortium name="The Broad Institute Genome Sequencing Center for Infectious Disease"/>
            <person name="Wu L."/>
            <person name="Ma J."/>
        </authorList>
    </citation>
    <scope>NUCLEOTIDE SEQUENCE [LARGE SCALE GENOMIC DNA]</scope>
    <source>
        <strain evidence="4">LMG 24813</strain>
    </source>
</reference>
<comment type="caution">
    <text evidence="3">The sequence shown here is derived from an EMBL/GenBank/DDBJ whole genome shotgun (WGS) entry which is preliminary data.</text>
</comment>
<accession>A0ABV8P5W5</accession>
<feature type="chain" id="PRO_5046516822" evidence="2">
    <location>
        <begin position="28"/>
        <end position="326"/>
    </location>
</feature>
<evidence type="ECO:0000256" key="2">
    <source>
        <dbReference type="SAM" id="SignalP"/>
    </source>
</evidence>
<dbReference type="PROSITE" id="PS51318">
    <property type="entry name" value="TAT"/>
    <property type="match status" value="1"/>
</dbReference>
<dbReference type="EMBL" id="JBHSBV010000013">
    <property type="protein sequence ID" value="MFC4203424.1"/>
    <property type="molecule type" value="Genomic_DNA"/>
</dbReference>